<evidence type="ECO:0000256" key="8">
    <source>
        <dbReference type="SAM" id="MobiDB-lite"/>
    </source>
</evidence>
<keyword evidence="4" id="KW-0496">Mitochondrion</keyword>
<dbReference type="VEuPathDB" id="FungiDB:YALI0_B11000g"/>
<dbReference type="Pfam" id="PF06984">
    <property type="entry name" value="MRP-L47"/>
    <property type="match status" value="1"/>
</dbReference>
<evidence type="ECO:0000256" key="4">
    <source>
        <dbReference type="ARBA" id="ARBA00023128"/>
    </source>
</evidence>
<dbReference type="RefSeq" id="XP_500742.3">
    <property type="nucleotide sequence ID" value="XM_500742.3"/>
</dbReference>
<evidence type="ECO:0000256" key="1">
    <source>
        <dbReference type="ARBA" id="ARBA00004173"/>
    </source>
</evidence>
<keyword evidence="5" id="KW-0687">Ribonucleoprotein</keyword>
<dbReference type="GeneID" id="2906875"/>
<evidence type="ECO:0000256" key="3">
    <source>
        <dbReference type="ARBA" id="ARBA00022980"/>
    </source>
</evidence>
<protein>
    <recommendedName>
        <fullName evidence="6">Large ribosomal subunit protein uL29m</fullName>
    </recommendedName>
    <alternativeName>
        <fullName evidence="7">54S ribosomal protein L4, mitochondrial</fullName>
    </alternativeName>
</protein>
<dbReference type="InterPro" id="IPR038340">
    <property type="entry name" value="MRP-L47_sf"/>
</dbReference>
<evidence type="ECO:0000313" key="10">
    <source>
        <dbReference type="Proteomes" id="UP000182444"/>
    </source>
</evidence>
<evidence type="ECO:0000256" key="5">
    <source>
        <dbReference type="ARBA" id="ARBA00023274"/>
    </source>
</evidence>
<dbReference type="Proteomes" id="UP000182444">
    <property type="component" value="Chromosome 1B"/>
</dbReference>
<dbReference type="eggNOG" id="KOG3331">
    <property type="taxonomic scope" value="Eukaryota"/>
</dbReference>
<dbReference type="GO" id="GO:0032543">
    <property type="term" value="P:mitochondrial translation"/>
    <property type="evidence" value="ECO:0007669"/>
    <property type="project" value="TreeGrafter"/>
</dbReference>
<dbReference type="SMR" id="A0A1D8N7E4"/>
<feature type="region of interest" description="Disordered" evidence="8">
    <location>
        <begin position="1"/>
        <end position="22"/>
    </location>
</feature>
<dbReference type="AlphaFoldDB" id="A0A1D8N7E4"/>
<comment type="similarity">
    <text evidence="2">Belongs to the universal ribosomal protein uL29 family.</text>
</comment>
<dbReference type="KEGG" id="yli:2906875"/>
<dbReference type="GO" id="GO:0005762">
    <property type="term" value="C:mitochondrial large ribosomal subunit"/>
    <property type="evidence" value="ECO:0007669"/>
    <property type="project" value="TreeGrafter"/>
</dbReference>
<dbReference type="InterPro" id="IPR010729">
    <property type="entry name" value="Ribosomal_uL29_mit"/>
</dbReference>
<evidence type="ECO:0000256" key="2">
    <source>
        <dbReference type="ARBA" id="ARBA00009254"/>
    </source>
</evidence>
<proteinExistence type="inferred from homology"/>
<gene>
    <name evidence="9" type="ORF">YALI1_B14680g</name>
</gene>
<evidence type="ECO:0000313" key="9">
    <source>
        <dbReference type="EMBL" id="AOW01531.1"/>
    </source>
</evidence>
<sequence length="340" mass="39214">MIRSLHTSAVRQGRKKWPKPLPGSVTGNEFVKKLELKAPIAPALDNIEVPDSHPLWQFFCKDKKIVRDQRSFDSSTRPWSVAELRRKSFEDLHALWYVCLKERNILLKEERVTTRMHFENQNGGYRSEHDRVGETMVNIRHVLAERYRAFEEVQQVLPEVRAQANAEFDEKYVTADAVYDSELSLELERHLVAYYGFSTDPRANAGVQVDEKIIEAVKYGAKLKYERYSGATDENGNPIANHGFVHQPKRDIFEQYLMFLANDTTEGVAEALSYIKQYRESNPLPVAPWNAIRVLQHLVEEKMGAAAVFEEALKNKKLDLSEQDILENIPAQFLNKLPKE</sequence>
<dbReference type="PANTHER" id="PTHR21183">
    <property type="entry name" value="RIBOSOMAL PROTEIN L47, MITOCHONDRIAL-RELATED"/>
    <property type="match status" value="1"/>
</dbReference>
<dbReference type="GO" id="GO:0003735">
    <property type="term" value="F:structural constituent of ribosome"/>
    <property type="evidence" value="ECO:0007669"/>
    <property type="project" value="InterPro"/>
</dbReference>
<accession>A0A1D8N7E4</accession>
<dbReference type="PANTHER" id="PTHR21183:SF18">
    <property type="entry name" value="LARGE RIBOSOMAL SUBUNIT PROTEIN UL29M"/>
    <property type="match status" value="1"/>
</dbReference>
<evidence type="ECO:0000256" key="7">
    <source>
        <dbReference type="ARBA" id="ARBA00035399"/>
    </source>
</evidence>
<feature type="compositionally biased region" description="Polar residues" evidence="8">
    <location>
        <begin position="1"/>
        <end position="10"/>
    </location>
</feature>
<dbReference type="EMBL" id="CP017554">
    <property type="protein sequence ID" value="AOW01531.1"/>
    <property type="molecule type" value="Genomic_DNA"/>
</dbReference>
<dbReference type="OMA" id="IRTTMWR"/>
<dbReference type="Gene3D" id="6.10.330.20">
    <property type="match status" value="1"/>
</dbReference>
<keyword evidence="3" id="KW-0689">Ribosomal protein</keyword>
<dbReference type="VEuPathDB" id="FungiDB:YALI1_B14680g"/>
<reference evidence="9 10" key="1">
    <citation type="journal article" date="2016" name="PLoS ONE">
        <title>Sequence Assembly of Yarrowia lipolytica Strain W29/CLIB89 Shows Transposable Element Diversity.</title>
        <authorList>
            <person name="Magnan C."/>
            <person name="Yu J."/>
            <person name="Chang I."/>
            <person name="Jahn E."/>
            <person name="Kanomata Y."/>
            <person name="Wu J."/>
            <person name="Zeller M."/>
            <person name="Oakes M."/>
            <person name="Baldi P."/>
            <person name="Sandmeyer S."/>
        </authorList>
    </citation>
    <scope>NUCLEOTIDE SEQUENCE [LARGE SCALE GENOMIC DNA]</scope>
    <source>
        <strain evidence="10">CLIB89(W29)</strain>
    </source>
</reference>
<name>A0A1D8N7E4_YARLL</name>
<dbReference type="Gene3D" id="6.10.140.1190">
    <property type="match status" value="1"/>
</dbReference>
<organism evidence="9 10">
    <name type="scientific">Yarrowia lipolytica</name>
    <name type="common">Candida lipolytica</name>
    <dbReference type="NCBI Taxonomy" id="4952"/>
    <lineage>
        <taxon>Eukaryota</taxon>
        <taxon>Fungi</taxon>
        <taxon>Dikarya</taxon>
        <taxon>Ascomycota</taxon>
        <taxon>Saccharomycotina</taxon>
        <taxon>Dipodascomycetes</taxon>
        <taxon>Dipodascales</taxon>
        <taxon>Dipodascales incertae sedis</taxon>
        <taxon>Yarrowia</taxon>
    </lineage>
</organism>
<evidence type="ECO:0000256" key="6">
    <source>
        <dbReference type="ARBA" id="ARBA00035289"/>
    </source>
</evidence>
<comment type="subcellular location">
    <subcellularLocation>
        <location evidence="1">Mitochondrion</location>
    </subcellularLocation>
</comment>